<evidence type="ECO:0000313" key="3">
    <source>
        <dbReference type="Proteomes" id="UP000198908"/>
    </source>
</evidence>
<dbReference type="InterPro" id="IPR017557">
    <property type="entry name" value="Holo-ACP_synthase"/>
</dbReference>
<dbReference type="InterPro" id="IPR049180">
    <property type="entry name" value="MdcG_C"/>
</dbReference>
<dbReference type="OrthoDB" id="1275217at2"/>
<protein>
    <submittedName>
        <fullName evidence="2">Phosphoribosyl-dephospho-CoA transferase</fullName>
    </submittedName>
</protein>
<dbReference type="STRING" id="416944.SAMN05421548_12587"/>
<keyword evidence="3" id="KW-1185">Reference proteome</keyword>
<reference evidence="3" key="1">
    <citation type="submission" date="2016-09" db="EMBL/GenBank/DDBJ databases">
        <authorList>
            <person name="Varghese N."/>
            <person name="Submissions S."/>
        </authorList>
    </citation>
    <scope>NUCLEOTIDE SEQUENCE [LARGE SCALE GENOMIC DNA]</scope>
    <source>
        <strain evidence="3">TNe-862</strain>
    </source>
</reference>
<accession>A0A1G6XLR5</accession>
<feature type="domain" description="Phosphoribosyl-dephospho-CoA transferase MdcG C-terminal" evidence="1">
    <location>
        <begin position="104"/>
        <end position="221"/>
    </location>
</feature>
<dbReference type="Proteomes" id="UP000198908">
    <property type="component" value="Unassembled WGS sequence"/>
</dbReference>
<dbReference type="NCBIfam" id="NF002332">
    <property type="entry name" value="PRK01293.1"/>
    <property type="match status" value="1"/>
</dbReference>
<evidence type="ECO:0000313" key="2">
    <source>
        <dbReference type="EMBL" id="SDD79090.1"/>
    </source>
</evidence>
<dbReference type="Pfam" id="PF10620">
    <property type="entry name" value="MdcG"/>
    <property type="match status" value="1"/>
</dbReference>
<proteinExistence type="predicted"/>
<dbReference type="NCBIfam" id="TIGR03135">
    <property type="entry name" value="malonate_mdcG"/>
    <property type="match status" value="1"/>
</dbReference>
<name>A0A1G6XLR5_9BURK</name>
<gene>
    <name evidence="2" type="ORF">SAMN05421548_12587</name>
</gene>
<dbReference type="EMBL" id="FMYQ01000025">
    <property type="protein sequence ID" value="SDD79090.1"/>
    <property type="molecule type" value="Genomic_DNA"/>
</dbReference>
<dbReference type="AlphaFoldDB" id="A0A1G6XLR5"/>
<dbReference type="GO" id="GO:0016779">
    <property type="term" value="F:nucleotidyltransferase activity"/>
    <property type="evidence" value="ECO:0007669"/>
    <property type="project" value="InterPro"/>
</dbReference>
<keyword evidence="2" id="KW-0808">Transferase</keyword>
<evidence type="ECO:0000259" key="1">
    <source>
        <dbReference type="Pfam" id="PF10620"/>
    </source>
</evidence>
<sequence length="225" mass="24340">MRVCAVPPFAADAPRVDDARWRPHDLLRVSRLAPADDEPEWVRDALANAPWVVVRRTRAAAGFVAVGVRGRTRSQRFGAWLDDQDIEISRSPEELVDIDPLDGRHALSARIALQTLRETASPLHDFVWGPTGGAGFELATGIPALTESSDLDILVRLPQRIERAAIASLAHALAQIASRMGVRIDAQLETPAGGVALAELAAHKPRVLARASRGAQFVADPWSPP</sequence>
<organism evidence="2 3">
    <name type="scientific">Paraburkholderia lycopersici</name>
    <dbReference type="NCBI Taxonomy" id="416944"/>
    <lineage>
        <taxon>Bacteria</taxon>
        <taxon>Pseudomonadati</taxon>
        <taxon>Pseudomonadota</taxon>
        <taxon>Betaproteobacteria</taxon>
        <taxon>Burkholderiales</taxon>
        <taxon>Burkholderiaceae</taxon>
        <taxon>Paraburkholderia</taxon>
    </lineage>
</organism>